<dbReference type="EMBL" id="JAGFNK010000044">
    <property type="protein sequence ID" value="KAI9510353.1"/>
    <property type="molecule type" value="Genomic_DNA"/>
</dbReference>
<reference evidence="1" key="1">
    <citation type="submission" date="2021-03" db="EMBL/GenBank/DDBJ databases">
        <title>Evolutionary priming and transition to the ectomycorrhizal habit in an iconic lineage of mushroom-forming fungi: is preadaptation a requirement?</title>
        <authorList>
            <consortium name="DOE Joint Genome Institute"/>
            <person name="Looney B.P."/>
            <person name="Miyauchi S."/>
            <person name="Morin E."/>
            <person name="Drula E."/>
            <person name="Courty P.E."/>
            <person name="Chicoki N."/>
            <person name="Fauchery L."/>
            <person name="Kohler A."/>
            <person name="Kuo A."/>
            <person name="LaButti K."/>
            <person name="Pangilinan J."/>
            <person name="Lipzen A."/>
            <person name="Riley R."/>
            <person name="Andreopoulos W."/>
            <person name="He G."/>
            <person name="Johnson J."/>
            <person name="Barry K.W."/>
            <person name="Grigoriev I.V."/>
            <person name="Nagy L."/>
            <person name="Hibbett D."/>
            <person name="Henrissat B."/>
            <person name="Matheny P.B."/>
            <person name="Labbe J."/>
            <person name="Martin A.F."/>
        </authorList>
    </citation>
    <scope>NUCLEOTIDE SEQUENCE</scope>
    <source>
        <strain evidence="1">BPL698</strain>
    </source>
</reference>
<name>A0ACC0UFJ4_9AGAM</name>
<evidence type="ECO:0000313" key="1">
    <source>
        <dbReference type="EMBL" id="KAI9510353.1"/>
    </source>
</evidence>
<accession>A0ACC0UFJ4</accession>
<dbReference type="Proteomes" id="UP001207468">
    <property type="component" value="Unassembled WGS sequence"/>
</dbReference>
<evidence type="ECO:0000313" key="2">
    <source>
        <dbReference type="Proteomes" id="UP001207468"/>
    </source>
</evidence>
<keyword evidence="2" id="KW-1185">Reference proteome</keyword>
<gene>
    <name evidence="1" type="ORF">F5148DRAFT_599935</name>
</gene>
<organism evidence="1 2">
    <name type="scientific">Russula earlei</name>
    <dbReference type="NCBI Taxonomy" id="71964"/>
    <lineage>
        <taxon>Eukaryota</taxon>
        <taxon>Fungi</taxon>
        <taxon>Dikarya</taxon>
        <taxon>Basidiomycota</taxon>
        <taxon>Agaricomycotina</taxon>
        <taxon>Agaricomycetes</taxon>
        <taxon>Russulales</taxon>
        <taxon>Russulaceae</taxon>
        <taxon>Russula</taxon>
    </lineage>
</organism>
<comment type="caution">
    <text evidence="1">The sequence shown here is derived from an EMBL/GenBank/DDBJ whole genome shotgun (WGS) entry which is preliminary data.</text>
</comment>
<protein>
    <submittedName>
        <fullName evidence="1">Uncharacterized protein</fullName>
    </submittedName>
</protein>
<sequence length="172" mass="20078">MIRQSVTARQVEPSQRRQHLLLLWHSNSGGTLWSAHLYAGCGLKRRQFIFRGRSGNNIEVYKLVRMHRNDGGMDETGPGKIDTILGVVECASEDTFTDGTSNNSMTYMFVPDRPSHVFGHQACWYWDREFFSCNQLLRKEYPTFRVHVYHETEEMIISSVEELHLEIHVERM</sequence>
<proteinExistence type="predicted"/>